<dbReference type="GeneID" id="8864480"/>
<dbReference type="PROSITE" id="PS50199">
    <property type="entry name" value="ZF_RANBP2_2"/>
    <property type="match status" value="1"/>
</dbReference>
<dbReference type="InterPro" id="IPR001876">
    <property type="entry name" value="Znf_RanBP2"/>
</dbReference>
<feature type="compositionally biased region" description="Basic and acidic residues" evidence="5">
    <location>
        <begin position="86"/>
        <end position="97"/>
    </location>
</feature>
<dbReference type="InterPro" id="IPR036443">
    <property type="entry name" value="Znf_RanBP2_sf"/>
</dbReference>
<organism evidence="8">
    <name type="scientific">Naegleria gruberi</name>
    <name type="common">Amoeba</name>
    <dbReference type="NCBI Taxonomy" id="5762"/>
    <lineage>
        <taxon>Eukaryota</taxon>
        <taxon>Discoba</taxon>
        <taxon>Heterolobosea</taxon>
        <taxon>Tetramitia</taxon>
        <taxon>Eutetramitia</taxon>
        <taxon>Vahlkampfiidae</taxon>
        <taxon>Naegleria</taxon>
    </lineage>
</organism>
<evidence type="ECO:0000256" key="4">
    <source>
        <dbReference type="PROSITE-ProRule" id="PRU00322"/>
    </source>
</evidence>
<evidence type="ECO:0000256" key="1">
    <source>
        <dbReference type="ARBA" id="ARBA00022723"/>
    </source>
</evidence>
<feature type="compositionally biased region" description="Low complexity" evidence="5">
    <location>
        <begin position="1098"/>
        <end position="1113"/>
    </location>
</feature>
<protein>
    <submittedName>
        <fullName evidence="7">Predicted protein</fullName>
    </submittedName>
</protein>
<dbReference type="InParanoid" id="D2VR21"/>
<feature type="compositionally biased region" description="Low complexity" evidence="5">
    <location>
        <begin position="109"/>
        <end position="179"/>
    </location>
</feature>
<keyword evidence="3" id="KW-0862">Zinc</keyword>
<evidence type="ECO:0000256" key="2">
    <source>
        <dbReference type="ARBA" id="ARBA00022771"/>
    </source>
</evidence>
<feature type="region of interest" description="Disordered" evidence="5">
    <location>
        <begin position="748"/>
        <end position="777"/>
    </location>
</feature>
<feature type="compositionally biased region" description="Polar residues" evidence="5">
    <location>
        <begin position="183"/>
        <end position="206"/>
    </location>
</feature>
<keyword evidence="8" id="KW-1185">Reference proteome</keyword>
<accession>D2VR21</accession>
<sequence length="1185" mass="129098">MTQHRTNNSRGGGTTASKNIKTHDYTKTPPTILKNQNRVNSSNNSYSNNNSNYRSNTTYSSQPVYRHHEDDYDDEDDDDYQDDESSYGKENYEENDSRSTTSEDSTKASSSRKYSNNSSSSLIPRPSQFQSQHVSSSYGSSNNNGGSYNQSSSQVSSPRSTHSSYSSNSSRNSSSTNNPRILSKTSSNTTSGGRYHSTHYSSSNNLMNVSNHSETLSNIKNGLDPITQAFLSRKPLLHIIVLFAADVRVRNYAQQIQDTFLNRGINVYTQLGCYTKEVPSSPDDHEFIKPDHLQEVITNSIADYVAVVGDRNMKHRTCQAKKNGKLVEVSIDDRVEEIIQDWDKSSHNHASEFPILDSICKMASVNELSPDQIYELIEAFAGVRHIKERIDRLKKSISELKEWKTPRSQKSIQTITDEKMLSKLTTSNNAAIRLHKDLISASEFMQNLPATNMTGITLLDPDDEKGASLNSKHLHTTSESQTPDDESIISISATLKQLLIDKCIELIPTVEKLGDQMSEIIGTSSLWAAYIKEHNEEQRLKQTKKAQQAKSTAPTTPASTSSNYSTGRKRTNSTSSTSSTNSFSSTGSTGSANKWSCSECTYLNVNSLSRCKLCDTPRPSEQEWIDASKKGNASSNATKNSVANNTKPTPTTTKVQPTTTASNTKKSTANLTVNTSTNKTTTNSSTTPTSQPIPNKVIIPSPNTNVPLTSATPSPLLNPQQTTPTIAWQTPLASSSLLGALANQPPIVQQQQPQQPPPNTTNPQQFTTSNFGAQQPGGLLVRGGNIIGNIQYPSNMVVGLMPGNAFIGGMNIPNPVGGGQVLGIPNNAPSRQYEQEYPSLDQLSKGSKKSQSGSNSTTPTLNPLDMINNGLNMSNTPRASPIVSSPRVKDRSNFGFPSSPISNQSNEMSQFSQMQLFDNSNSLNNAPRGFSWDIMTGSSAFGLANQHNFSQSVSTTPSPSYSLNHHQEVANSVTDSLLSEKSPSPPLPKTSSNLINAYNNSNSTSSAFLSYFDNKSGSTWGSESSSSTWNQPPANVNDNTSFSSPSKGFVSSGGLGFGANSPFMSNNTSNSNSFPSFSSGKSAFSPFGNSEKQEETKTTTPTKTPTTPATPTKSSRRVPVNQPCVVCGQESMYECNFCASLRRKGVHVAPTYFCSSEHQMLAWKEHQKVHQSASDQESPYGVKYY</sequence>
<feature type="compositionally biased region" description="Low complexity" evidence="5">
    <location>
        <begin position="646"/>
        <end position="690"/>
    </location>
</feature>
<dbReference type="EMBL" id="GG738890">
    <property type="protein sequence ID" value="EFC40815.1"/>
    <property type="molecule type" value="Genomic_DNA"/>
</dbReference>
<dbReference type="SMART" id="SM00547">
    <property type="entry name" value="ZnF_RBZ"/>
    <property type="match status" value="1"/>
</dbReference>
<feature type="compositionally biased region" description="Polar residues" evidence="5">
    <location>
        <begin position="869"/>
        <end position="878"/>
    </location>
</feature>
<evidence type="ECO:0000256" key="5">
    <source>
        <dbReference type="SAM" id="MobiDB-lite"/>
    </source>
</evidence>
<dbReference type="RefSeq" id="XP_002673559.1">
    <property type="nucleotide sequence ID" value="XM_002673513.1"/>
</dbReference>
<feature type="region of interest" description="Disordered" evidence="5">
    <location>
        <begin position="462"/>
        <end position="485"/>
    </location>
</feature>
<dbReference type="SUPFAM" id="SSF90209">
    <property type="entry name" value="Ran binding protein zinc finger-like"/>
    <property type="match status" value="1"/>
</dbReference>
<evidence type="ECO:0000313" key="7">
    <source>
        <dbReference type="EMBL" id="EFC40815.1"/>
    </source>
</evidence>
<proteinExistence type="predicted"/>
<dbReference type="PROSITE" id="PS01358">
    <property type="entry name" value="ZF_RANBP2_1"/>
    <property type="match status" value="1"/>
</dbReference>
<dbReference type="VEuPathDB" id="AmoebaDB:NAEGRDRAFT_51577"/>
<dbReference type="Gene3D" id="4.10.1060.10">
    <property type="entry name" value="Zinc finger, RanBP2-type"/>
    <property type="match status" value="1"/>
</dbReference>
<feature type="compositionally biased region" description="Polar residues" evidence="5">
    <location>
        <begin position="631"/>
        <end position="645"/>
    </location>
</feature>
<feature type="region of interest" description="Disordered" evidence="5">
    <location>
        <begin position="840"/>
        <end position="905"/>
    </location>
</feature>
<evidence type="ECO:0000313" key="8">
    <source>
        <dbReference type="Proteomes" id="UP000006671"/>
    </source>
</evidence>
<dbReference type="KEGG" id="ngr:NAEGRDRAFT_51577"/>
<feature type="compositionally biased region" description="Polar residues" evidence="5">
    <location>
        <begin position="1030"/>
        <end position="1040"/>
    </location>
</feature>
<feature type="region of interest" description="Disordered" evidence="5">
    <location>
        <begin position="1021"/>
        <end position="1045"/>
    </location>
</feature>
<feature type="compositionally biased region" description="Low complexity" evidence="5">
    <location>
        <begin position="761"/>
        <end position="770"/>
    </location>
</feature>
<name>D2VR21_NAEGR</name>
<feature type="compositionally biased region" description="Low complexity" evidence="5">
    <location>
        <begin position="545"/>
        <end position="591"/>
    </location>
</feature>
<dbReference type="OrthoDB" id="21075at2759"/>
<feature type="compositionally biased region" description="Low complexity" evidence="5">
    <location>
        <begin position="1071"/>
        <end position="1087"/>
    </location>
</feature>
<dbReference type="Gene3D" id="6.10.140.2220">
    <property type="match status" value="1"/>
</dbReference>
<feature type="region of interest" description="Disordered" evidence="5">
    <location>
        <begin position="1071"/>
        <end position="1117"/>
    </location>
</feature>
<feature type="compositionally biased region" description="Acidic residues" evidence="5">
    <location>
        <begin position="71"/>
        <end position="85"/>
    </location>
</feature>
<feature type="region of interest" description="Disordered" evidence="5">
    <location>
        <begin position="538"/>
        <end position="593"/>
    </location>
</feature>
<evidence type="ECO:0000259" key="6">
    <source>
        <dbReference type="PROSITE" id="PS50199"/>
    </source>
</evidence>
<feature type="compositionally biased region" description="Low complexity" evidence="5">
    <location>
        <begin position="840"/>
        <end position="856"/>
    </location>
</feature>
<feature type="region of interest" description="Disordered" evidence="5">
    <location>
        <begin position="971"/>
        <end position="993"/>
    </location>
</feature>
<dbReference type="STRING" id="5762.D2VR21"/>
<reference evidence="7 8" key="1">
    <citation type="journal article" date="2010" name="Cell">
        <title>The genome of Naegleria gruberi illuminates early eukaryotic versatility.</title>
        <authorList>
            <person name="Fritz-Laylin L.K."/>
            <person name="Prochnik S.E."/>
            <person name="Ginger M.L."/>
            <person name="Dacks J.B."/>
            <person name="Carpenter M.L."/>
            <person name="Field M.C."/>
            <person name="Kuo A."/>
            <person name="Paredez A."/>
            <person name="Chapman J."/>
            <person name="Pham J."/>
            <person name="Shu S."/>
            <person name="Neupane R."/>
            <person name="Cipriano M."/>
            <person name="Mancuso J."/>
            <person name="Tu H."/>
            <person name="Salamov A."/>
            <person name="Lindquist E."/>
            <person name="Shapiro H."/>
            <person name="Lucas S."/>
            <person name="Grigoriev I.V."/>
            <person name="Cande W.Z."/>
            <person name="Fulton C."/>
            <person name="Rokhsar D.S."/>
            <person name="Dawson S.C."/>
        </authorList>
    </citation>
    <scope>NUCLEOTIDE SEQUENCE [LARGE SCALE GENOMIC DNA]</scope>
    <source>
        <strain evidence="7 8">NEG-M</strain>
    </source>
</reference>
<keyword evidence="1" id="KW-0479">Metal-binding</keyword>
<feature type="region of interest" description="Disordered" evidence="5">
    <location>
        <begin position="625"/>
        <end position="698"/>
    </location>
</feature>
<feature type="compositionally biased region" description="Polar residues" evidence="5">
    <location>
        <begin position="895"/>
        <end position="905"/>
    </location>
</feature>
<gene>
    <name evidence="7" type="ORF">NAEGRDRAFT_51577</name>
</gene>
<dbReference type="GO" id="GO:0008270">
    <property type="term" value="F:zinc ion binding"/>
    <property type="evidence" value="ECO:0007669"/>
    <property type="project" value="UniProtKB-KW"/>
</dbReference>
<feature type="compositionally biased region" description="Polar residues" evidence="5">
    <location>
        <begin position="1"/>
        <end position="19"/>
    </location>
</feature>
<feature type="compositionally biased region" description="Low complexity" evidence="5">
    <location>
        <begin position="35"/>
        <end position="62"/>
    </location>
</feature>
<feature type="domain" description="RanBP2-type" evidence="6">
    <location>
        <begin position="591"/>
        <end position="620"/>
    </location>
</feature>
<dbReference type="Proteomes" id="UP000006671">
    <property type="component" value="Unassembled WGS sequence"/>
</dbReference>
<keyword evidence="2 4" id="KW-0863">Zinc-finger</keyword>
<feature type="region of interest" description="Disordered" evidence="5">
    <location>
        <begin position="1"/>
        <end position="206"/>
    </location>
</feature>
<evidence type="ECO:0000256" key="3">
    <source>
        <dbReference type="ARBA" id="ARBA00022833"/>
    </source>
</evidence>
<dbReference type="AlphaFoldDB" id="D2VR21"/>